<dbReference type="Proteomes" id="UP000193920">
    <property type="component" value="Unassembled WGS sequence"/>
</dbReference>
<keyword evidence="1" id="KW-1133">Transmembrane helix</keyword>
<sequence length="231" mass="26171">MKNFYIYILVYNTIIIGAVLGKYIYKYDLSLIDTECGGSNEIDLCKYKVYCRGTECSYRTNSTDSETIRFDNIKGKTETLIPKYCTKESVDEGLCTTKKCSKDSNCLTHKCRSNVCVENESIDVEVCKLAYHNSLISLITKEKPFVHCGKDDGYVCENNGDCASNVCETKVCKTESDKSLKGIIRSNKIFFAIMLFSIVILIFIILKRIGVSLNPFSLIFRIFLCFTCCES</sequence>
<protein>
    <submittedName>
        <fullName evidence="2">Uncharacterized protein</fullName>
    </submittedName>
</protein>
<accession>A0A1Y1YU52</accession>
<feature type="transmembrane region" description="Helical" evidence="1">
    <location>
        <begin position="189"/>
        <end position="206"/>
    </location>
</feature>
<organism evidence="2 3">
    <name type="scientific">Neocallimastix californiae</name>
    <dbReference type="NCBI Taxonomy" id="1754190"/>
    <lineage>
        <taxon>Eukaryota</taxon>
        <taxon>Fungi</taxon>
        <taxon>Fungi incertae sedis</taxon>
        <taxon>Chytridiomycota</taxon>
        <taxon>Chytridiomycota incertae sedis</taxon>
        <taxon>Neocallimastigomycetes</taxon>
        <taxon>Neocallimastigales</taxon>
        <taxon>Neocallimastigaceae</taxon>
        <taxon>Neocallimastix</taxon>
    </lineage>
</organism>
<keyword evidence="1" id="KW-0472">Membrane</keyword>
<keyword evidence="1" id="KW-0812">Transmembrane</keyword>
<evidence type="ECO:0000313" key="2">
    <source>
        <dbReference type="EMBL" id="ORY01257.1"/>
    </source>
</evidence>
<comment type="caution">
    <text evidence="2">The sequence shown here is derived from an EMBL/GenBank/DDBJ whole genome shotgun (WGS) entry which is preliminary data.</text>
</comment>
<keyword evidence="3" id="KW-1185">Reference proteome</keyword>
<evidence type="ECO:0000256" key="1">
    <source>
        <dbReference type="SAM" id="Phobius"/>
    </source>
</evidence>
<dbReference type="EMBL" id="MCOG01000508">
    <property type="protein sequence ID" value="ORY01257.1"/>
    <property type="molecule type" value="Genomic_DNA"/>
</dbReference>
<reference evidence="2 3" key="1">
    <citation type="submission" date="2016-08" db="EMBL/GenBank/DDBJ databases">
        <title>A Parts List for Fungal Cellulosomes Revealed by Comparative Genomics.</title>
        <authorList>
            <consortium name="DOE Joint Genome Institute"/>
            <person name="Haitjema C.H."/>
            <person name="Gilmore S.P."/>
            <person name="Henske J.K."/>
            <person name="Solomon K.V."/>
            <person name="De Groot R."/>
            <person name="Kuo A."/>
            <person name="Mondo S.J."/>
            <person name="Salamov A.A."/>
            <person name="Labutti K."/>
            <person name="Zhao Z."/>
            <person name="Chiniquy J."/>
            <person name="Barry K."/>
            <person name="Brewer H.M."/>
            <person name="Purvine S.O."/>
            <person name="Wright A.T."/>
            <person name="Boxma B."/>
            <person name="Van Alen T."/>
            <person name="Hackstein J.H."/>
            <person name="Baker S.E."/>
            <person name="Grigoriev I.V."/>
            <person name="O'Malley M.A."/>
        </authorList>
    </citation>
    <scope>NUCLEOTIDE SEQUENCE [LARGE SCALE GENOMIC DNA]</scope>
    <source>
        <strain evidence="2 3">G1</strain>
    </source>
</reference>
<gene>
    <name evidence="2" type="ORF">LY90DRAFT_641085</name>
</gene>
<evidence type="ECO:0000313" key="3">
    <source>
        <dbReference type="Proteomes" id="UP000193920"/>
    </source>
</evidence>
<dbReference type="AlphaFoldDB" id="A0A1Y1YU52"/>
<feature type="transmembrane region" description="Helical" evidence="1">
    <location>
        <begin position="6"/>
        <end position="25"/>
    </location>
</feature>
<name>A0A1Y1YU52_9FUNG</name>
<proteinExistence type="predicted"/>